<gene>
    <name evidence="4" type="ORF">PVAND_000522</name>
</gene>
<dbReference type="AlphaFoldDB" id="A0A9J6BKD4"/>
<keyword evidence="5" id="KW-1185">Reference proteome</keyword>
<comment type="caution">
    <text evidence="4">The sequence shown here is derived from an EMBL/GenBank/DDBJ whole genome shotgun (WGS) entry which is preliminary data.</text>
</comment>
<dbReference type="PRINTS" id="PR00080">
    <property type="entry name" value="SDRFAMILY"/>
</dbReference>
<organism evidence="4 5">
    <name type="scientific">Polypedilum vanderplanki</name>
    <name type="common">Sleeping chironomid midge</name>
    <dbReference type="NCBI Taxonomy" id="319348"/>
    <lineage>
        <taxon>Eukaryota</taxon>
        <taxon>Metazoa</taxon>
        <taxon>Ecdysozoa</taxon>
        <taxon>Arthropoda</taxon>
        <taxon>Hexapoda</taxon>
        <taxon>Insecta</taxon>
        <taxon>Pterygota</taxon>
        <taxon>Neoptera</taxon>
        <taxon>Endopterygota</taxon>
        <taxon>Diptera</taxon>
        <taxon>Nematocera</taxon>
        <taxon>Chironomoidea</taxon>
        <taxon>Chironomidae</taxon>
        <taxon>Chironominae</taxon>
        <taxon>Polypedilum</taxon>
        <taxon>Polypedilum</taxon>
    </lineage>
</organism>
<name>A0A9J6BKD4_POLVA</name>
<reference evidence="4" key="1">
    <citation type="submission" date="2021-03" db="EMBL/GenBank/DDBJ databases">
        <title>Chromosome level genome of the anhydrobiotic midge Polypedilum vanderplanki.</title>
        <authorList>
            <person name="Yoshida Y."/>
            <person name="Kikawada T."/>
            <person name="Gusev O."/>
        </authorList>
    </citation>
    <scope>NUCLEOTIDE SEQUENCE</scope>
    <source>
        <strain evidence="4">NIAS01</strain>
        <tissue evidence="4">Whole body or cell culture</tissue>
    </source>
</reference>
<dbReference type="PRINTS" id="PR00081">
    <property type="entry name" value="GDHRDH"/>
</dbReference>
<evidence type="ECO:0000313" key="5">
    <source>
        <dbReference type="Proteomes" id="UP001107558"/>
    </source>
</evidence>
<evidence type="ECO:0000256" key="1">
    <source>
        <dbReference type="ARBA" id="ARBA00006484"/>
    </source>
</evidence>
<accession>A0A9J6BKD4</accession>
<dbReference type="InterPro" id="IPR002347">
    <property type="entry name" value="SDR_fam"/>
</dbReference>
<dbReference type="OrthoDB" id="1933717at2759"/>
<dbReference type="Pfam" id="PF00106">
    <property type="entry name" value="adh_short"/>
    <property type="match status" value="1"/>
</dbReference>
<protein>
    <recommendedName>
        <fullName evidence="6">Dehydrogenase</fullName>
    </recommendedName>
</protein>
<dbReference type="GO" id="GO:0016616">
    <property type="term" value="F:oxidoreductase activity, acting on the CH-OH group of donors, NAD or NADP as acceptor"/>
    <property type="evidence" value="ECO:0007669"/>
    <property type="project" value="UniProtKB-ARBA"/>
</dbReference>
<dbReference type="SUPFAM" id="SSF51735">
    <property type="entry name" value="NAD(P)-binding Rossmann-fold domains"/>
    <property type="match status" value="1"/>
</dbReference>
<dbReference type="Proteomes" id="UP001107558">
    <property type="component" value="Chromosome 3"/>
</dbReference>
<dbReference type="InterPro" id="IPR036291">
    <property type="entry name" value="NAD(P)-bd_dom_sf"/>
</dbReference>
<dbReference type="EMBL" id="JADBJN010000003">
    <property type="protein sequence ID" value="KAG5670245.1"/>
    <property type="molecule type" value="Genomic_DNA"/>
</dbReference>
<evidence type="ECO:0000313" key="4">
    <source>
        <dbReference type="EMBL" id="KAG5670245.1"/>
    </source>
</evidence>
<evidence type="ECO:0008006" key="6">
    <source>
        <dbReference type="Google" id="ProtNLM"/>
    </source>
</evidence>
<evidence type="ECO:0000256" key="2">
    <source>
        <dbReference type="ARBA" id="ARBA00023002"/>
    </source>
</evidence>
<sequence length="276" mass="30752">MTISRWFGRVAVVTGTRMSISRWSGRVAVVTGASAGIGAATAIELARNGLITIGLARRVEKVEELRSQLTPEQQQNFHAMKCDVSVESEIIQVFDEIVNKFGGVDVLINNAAVVTQKKLIDFDNSSEVQKLINTNLLGAINCTREVVKSLRERNAEGHIIHINSVYGHFMPYYPDRPTVGIYTTSKFALTAMAEQQRQEFMSENLNIKVTSLSPGLVETEIMQTIQGMTKEMIEGFYEMTPHMESKDIADAIIYLLSTPQHVLITELTIRPMNGIF</sequence>
<comment type="similarity">
    <text evidence="1 3">Belongs to the short-chain dehydrogenases/reductases (SDR) family.</text>
</comment>
<dbReference type="PANTHER" id="PTHR43115:SF4">
    <property type="entry name" value="DEHYDROGENASE_REDUCTASE SDR FAMILY MEMBER 11"/>
    <property type="match status" value="1"/>
</dbReference>
<dbReference type="PANTHER" id="PTHR43115">
    <property type="entry name" value="DEHYDROGENASE/REDUCTASE SDR FAMILY MEMBER 11"/>
    <property type="match status" value="1"/>
</dbReference>
<keyword evidence="2" id="KW-0560">Oxidoreductase</keyword>
<proteinExistence type="inferred from homology"/>
<dbReference type="Gene3D" id="3.40.50.720">
    <property type="entry name" value="NAD(P)-binding Rossmann-like Domain"/>
    <property type="match status" value="1"/>
</dbReference>
<evidence type="ECO:0000256" key="3">
    <source>
        <dbReference type="RuleBase" id="RU000363"/>
    </source>
</evidence>
<dbReference type="FunFam" id="3.40.50.720:FF:000047">
    <property type="entry name" value="NADP-dependent L-serine/L-allo-threonine dehydrogenase"/>
    <property type="match status" value="1"/>
</dbReference>